<reference evidence="2" key="1">
    <citation type="submission" date="2018-02" db="EMBL/GenBank/DDBJ databases">
        <authorList>
            <person name="Cohen D.B."/>
            <person name="Kent A.D."/>
        </authorList>
    </citation>
    <scope>NUCLEOTIDE SEQUENCE</scope>
</reference>
<feature type="transmembrane region" description="Helical" evidence="1">
    <location>
        <begin position="68"/>
        <end position="86"/>
    </location>
</feature>
<dbReference type="PANTHER" id="PTHR10556:SF35">
    <property type="entry name" value="3-OXO-5-ALPHA-STEROID 4-DEHYDROGENASE FAMILY PROTEIN"/>
    <property type="match status" value="1"/>
</dbReference>
<accession>A0A2N9G5D6</accession>
<proteinExistence type="predicted"/>
<evidence type="ECO:0000313" key="2">
    <source>
        <dbReference type="EMBL" id="SPC94381.1"/>
    </source>
</evidence>
<dbReference type="GO" id="GO:0016491">
    <property type="term" value="F:oxidoreductase activity"/>
    <property type="evidence" value="ECO:0007669"/>
    <property type="project" value="TreeGrafter"/>
</dbReference>
<dbReference type="PANTHER" id="PTHR10556">
    <property type="entry name" value="3-OXO-5-ALPHA-STEROID 4-DEHYDROGENASE"/>
    <property type="match status" value="1"/>
</dbReference>
<evidence type="ECO:0000256" key="1">
    <source>
        <dbReference type="SAM" id="Phobius"/>
    </source>
</evidence>
<dbReference type="InterPro" id="IPR039357">
    <property type="entry name" value="SRD5A/TECR"/>
</dbReference>
<gene>
    <name evidence="2" type="ORF">FSB_LOCUS22263</name>
</gene>
<dbReference type="AlphaFoldDB" id="A0A2N9G5D6"/>
<sequence length="232" mass="26284">MVVSMLQSFIFPPPPSLFITAMSVVSLTSLVYTGFSEVRGNHLKYSKFWNVNSPKSGRKQIKVSSTTGMLILYTPAFLAALTSFLLFPPQDFRSLLLHSALAIHFFKRIFEVLFVHRYSGGMVLDSVITISLSYFSSTATMMYAQLLSQGISEPPVDLKYPGILLFLIGTSGNLYHHYLLSKLRGEGDKEYRIPKGGTILYLMGRSYATRRWYLSKFENFPQDVKALIPYLF</sequence>
<feature type="transmembrane region" description="Helical" evidence="1">
    <location>
        <begin position="122"/>
        <end position="146"/>
    </location>
</feature>
<protein>
    <submittedName>
        <fullName evidence="2">Uncharacterized protein</fullName>
    </submittedName>
</protein>
<keyword evidence="1" id="KW-0812">Transmembrane</keyword>
<feature type="transmembrane region" description="Helical" evidence="1">
    <location>
        <begin position="16"/>
        <end position="35"/>
    </location>
</feature>
<name>A0A2N9G5D6_FAGSY</name>
<dbReference type="EMBL" id="OIVN01001472">
    <property type="protein sequence ID" value="SPC94381.1"/>
    <property type="molecule type" value="Genomic_DNA"/>
</dbReference>
<dbReference type="PROSITE" id="PS50244">
    <property type="entry name" value="S5A_REDUCTASE"/>
    <property type="match status" value="1"/>
</dbReference>
<keyword evidence="1" id="KW-1133">Transmembrane helix</keyword>
<keyword evidence="1" id="KW-0472">Membrane</keyword>
<organism evidence="2">
    <name type="scientific">Fagus sylvatica</name>
    <name type="common">Beechnut</name>
    <dbReference type="NCBI Taxonomy" id="28930"/>
    <lineage>
        <taxon>Eukaryota</taxon>
        <taxon>Viridiplantae</taxon>
        <taxon>Streptophyta</taxon>
        <taxon>Embryophyta</taxon>
        <taxon>Tracheophyta</taxon>
        <taxon>Spermatophyta</taxon>
        <taxon>Magnoliopsida</taxon>
        <taxon>eudicotyledons</taxon>
        <taxon>Gunneridae</taxon>
        <taxon>Pentapetalae</taxon>
        <taxon>rosids</taxon>
        <taxon>fabids</taxon>
        <taxon>Fagales</taxon>
        <taxon>Fagaceae</taxon>
        <taxon>Fagus</taxon>
    </lineage>
</organism>